<dbReference type="EMBL" id="LAZR01029388">
    <property type="protein sequence ID" value="KKL59728.1"/>
    <property type="molecule type" value="Genomic_DNA"/>
</dbReference>
<name>A0A0F9DDB0_9ZZZZ</name>
<comment type="caution">
    <text evidence="1">The sequence shown here is derived from an EMBL/GenBank/DDBJ whole genome shotgun (WGS) entry which is preliminary data.</text>
</comment>
<gene>
    <name evidence="1" type="ORF">LCGC14_2212410</name>
</gene>
<protein>
    <submittedName>
        <fullName evidence="1">Uncharacterized protein</fullName>
    </submittedName>
</protein>
<evidence type="ECO:0000313" key="1">
    <source>
        <dbReference type="EMBL" id="KKL59728.1"/>
    </source>
</evidence>
<organism evidence="1">
    <name type="scientific">marine sediment metagenome</name>
    <dbReference type="NCBI Taxonomy" id="412755"/>
    <lineage>
        <taxon>unclassified sequences</taxon>
        <taxon>metagenomes</taxon>
        <taxon>ecological metagenomes</taxon>
    </lineage>
</organism>
<accession>A0A0F9DDB0</accession>
<sequence>MVGLRRRHLVAALNPNSAVTISATATLTAEVHANRPLYLSGTTAQTYTLPLATGSGNTYTFHVLETNESNLFAINAAGSDEFNGMIMATDADAETEGPGWPALAADNFSVVTIGDTTRGLLGSWVQFRDVASGVYFVSGQTAASGSEATPFT</sequence>
<proteinExistence type="predicted"/>
<dbReference type="AlphaFoldDB" id="A0A0F9DDB0"/>
<reference evidence="1" key="1">
    <citation type="journal article" date="2015" name="Nature">
        <title>Complex archaea that bridge the gap between prokaryotes and eukaryotes.</title>
        <authorList>
            <person name="Spang A."/>
            <person name="Saw J.H."/>
            <person name="Jorgensen S.L."/>
            <person name="Zaremba-Niedzwiedzka K."/>
            <person name="Martijn J."/>
            <person name="Lind A.E."/>
            <person name="van Eijk R."/>
            <person name="Schleper C."/>
            <person name="Guy L."/>
            <person name="Ettema T.J."/>
        </authorList>
    </citation>
    <scope>NUCLEOTIDE SEQUENCE</scope>
</reference>